<protein>
    <submittedName>
        <fullName evidence="1">Uncharacterized protein</fullName>
    </submittedName>
</protein>
<dbReference type="EMBL" id="CM042017">
    <property type="protein sequence ID" value="KAI3689531.1"/>
    <property type="molecule type" value="Genomic_DNA"/>
</dbReference>
<dbReference type="Proteomes" id="UP001055811">
    <property type="component" value="Linkage Group LG09"/>
</dbReference>
<reference evidence="1 2" key="2">
    <citation type="journal article" date="2022" name="Mol. Ecol. Resour.">
        <title>The genomes of chicory, endive, great burdock and yacon provide insights into Asteraceae paleo-polyploidization history and plant inulin production.</title>
        <authorList>
            <person name="Fan W."/>
            <person name="Wang S."/>
            <person name="Wang H."/>
            <person name="Wang A."/>
            <person name="Jiang F."/>
            <person name="Liu H."/>
            <person name="Zhao H."/>
            <person name="Xu D."/>
            <person name="Zhang Y."/>
        </authorList>
    </citation>
    <scope>NUCLEOTIDE SEQUENCE [LARGE SCALE GENOMIC DNA]</scope>
    <source>
        <strain evidence="2">cv. Punajuju</strain>
        <tissue evidence="1">Leaves</tissue>
    </source>
</reference>
<evidence type="ECO:0000313" key="1">
    <source>
        <dbReference type="EMBL" id="KAI3689531.1"/>
    </source>
</evidence>
<evidence type="ECO:0000313" key="2">
    <source>
        <dbReference type="Proteomes" id="UP001055811"/>
    </source>
</evidence>
<gene>
    <name evidence="1" type="ORF">L2E82_47491</name>
</gene>
<sequence>MPPFSQSTPISNGFSTDHSKINHPNHHPSTNVITIDVGGQLFQTTKETLTLAGSETLFSSLFDSSNQNNNGVPFIDRDPELFSILLSLLRTGNLPSKAKAFDIQDIIFEAKFYGISDLLVESQSNPSQFEAFDLEKSVLLPLSGRDSPSAIATTPNGSLHVSHGSKITSFDWSLQRKSTTLTNFTAIDSLLALSPKIVAAGATDFSGLQILDLDLGFVRQTLNWENVTKSSSTVQAIGISPEFLFTSFESGRRNSNSIMVYDLKDNFKVVSEISRNEIFGADLDSAIPSTKLNWVPSLNLLMASGSHSGPSGVSGNIKFWDIRSGKAVWEIKETVDCFSDITVSDTLSAVFKIGVNSGEVSYIDLRNFGSYKSWNCLGDTRKVNNGKKEGFGCKIESHGNQIFCGKQGELELWTEVLMGSLKYEKDRIFRKNVLGRMKDLGGNRITNMGFGGNKMFLTRKDQQFVEVWQSSGRRF</sequence>
<accession>A0ACB8YWQ0</accession>
<reference evidence="2" key="1">
    <citation type="journal article" date="2022" name="Mol. Ecol. Resour.">
        <title>The genomes of chicory, endive, great burdock and yacon provide insights into Asteraceae palaeo-polyploidization history and plant inulin production.</title>
        <authorList>
            <person name="Fan W."/>
            <person name="Wang S."/>
            <person name="Wang H."/>
            <person name="Wang A."/>
            <person name="Jiang F."/>
            <person name="Liu H."/>
            <person name="Zhao H."/>
            <person name="Xu D."/>
            <person name="Zhang Y."/>
        </authorList>
    </citation>
    <scope>NUCLEOTIDE SEQUENCE [LARGE SCALE GENOMIC DNA]</scope>
    <source>
        <strain evidence="2">cv. Punajuju</strain>
    </source>
</reference>
<proteinExistence type="predicted"/>
<name>A0ACB8YWQ0_CICIN</name>
<organism evidence="1 2">
    <name type="scientific">Cichorium intybus</name>
    <name type="common">Chicory</name>
    <dbReference type="NCBI Taxonomy" id="13427"/>
    <lineage>
        <taxon>Eukaryota</taxon>
        <taxon>Viridiplantae</taxon>
        <taxon>Streptophyta</taxon>
        <taxon>Embryophyta</taxon>
        <taxon>Tracheophyta</taxon>
        <taxon>Spermatophyta</taxon>
        <taxon>Magnoliopsida</taxon>
        <taxon>eudicotyledons</taxon>
        <taxon>Gunneridae</taxon>
        <taxon>Pentapetalae</taxon>
        <taxon>asterids</taxon>
        <taxon>campanulids</taxon>
        <taxon>Asterales</taxon>
        <taxon>Asteraceae</taxon>
        <taxon>Cichorioideae</taxon>
        <taxon>Cichorieae</taxon>
        <taxon>Cichoriinae</taxon>
        <taxon>Cichorium</taxon>
    </lineage>
</organism>
<comment type="caution">
    <text evidence="1">The sequence shown here is derived from an EMBL/GenBank/DDBJ whole genome shotgun (WGS) entry which is preliminary data.</text>
</comment>
<keyword evidence="2" id="KW-1185">Reference proteome</keyword>